<dbReference type="EMBL" id="CM041538">
    <property type="protein sequence ID" value="KAI3368656.1"/>
    <property type="molecule type" value="Genomic_DNA"/>
</dbReference>
<sequence length="231" mass="25612">MSLSWPGNASGSPLEELEEVSGLPATAATQPVINASPYSPAIPLGTVYQPPSNVSTRPIYQSPSLQPSQHLQLYQPLSVPSTQPAYQLVPAPPDFTLQQPTSALQVQYSPQSQYTPLQVPYTVQSPRQPVPVPELPKLVHDSEREFADLKMALDHLLNPHTELSEHYKYRVLMEHLVLDEAKLIAQVEDVLQSIKQSFYVENCLQSLSTAESAKLLVDKMRQCLASGRFEI</sequence>
<evidence type="ECO:0000313" key="2">
    <source>
        <dbReference type="Proteomes" id="UP000831701"/>
    </source>
</evidence>
<evidence type="ECO:0000313" key="1">
    <source>
        <dbReference type="EMBL" id="KAI3368656.1"/>
    </source>
</evidence>
<dbReference type="Proteomes" id="UP000831701">
    <property type="component" value="Chromosome 8"/>
</dbReference>
<gene>
    <name evidence="1" type="ORF">L3Q82_025667</name>
</gene>
<reference evidence="1" key="1">
    <citation type="submission" date="2022-04" db="EMBL/GenBank/DDBJ databases">
        <title>Jade perch genome.</title>
        <authorList>
            <person name="Chao B."/>
        </authorList>
    </citation>
    <scope>NUCLEOTIDE SEQUENCE</scope>
    <source>
        <strain evidence="1">CB-2022</strain>
    </source>
</reference>
<organism evidence="1 2">
    <name type="scientific">Scortum barcoo</name>
    <name type="common">barcoo grunter</name>
    <dbReference type="NCBI Taxonomy" id="214431"/>
    <lineage>
        <taxon>Eukaryota</taxon>
        <taxon>Metazoa</taxon>
        <taxon>Chordata</taxon>
        <taxon>Craniata</taxon>
        <taxon>Vertebrata</taxon>
        <taxon>Euteleostomi</taxon>
        <taxon>Actinopterygii</taxon>
        <taxon>Neopterygii</taxon>
        <taxon>Teleostei</taxon>
        <taxon>Neoteleostei</taxon>
        <taxon>Acanthomorphata</taxon>
        <taxon>Eupercaria</taxon>
        <taxon>Centrarchiformes</taxon>
        <taxon>Terapontoidei</taxon>
        <taxon>Terapontidae</taxon>
        <taxon>Scortum</taxon>
    </lineage>
</organism>
<proteinExistence type="predicted"/>
<comment type="caution">
    <text evidence="1">The sequence shown here is derived from an EMBL/GenBank/DDBJ whole genome shotgun (WGS) entry which is preliminary data.</text>
</comment>
<keyword evidence="2" id="KW-1185">Reference proteome</keyword>
<name>A0ACB8WLN0_9TELE</name>
<accession>A0ACB8WLN0</accession>
<protein>
    <submittedName>
        <fullName evidence="1">Uncharacterized protein</fullName>
    </submittedName>
</protein>